<dbReference type="RefSeq" id="WP_045043080.1">
    <property type="nucleotide sequence ID" value="NZ_JZTB01000014.1"/>
</dbReference>
<dbReference type="PROSITE" id="PS51257">
    <property type="entry name" value="PROKAR_LIPOPROTEIN"/>
    <property type="match status" value="1"/>
</dbReference>
<proteinExistence type="predicted"/>
<reference evidence="1 2" key="1">
    <citation type="submission" date="2018-01" db="EMBL/GenBank/DDBJ databases">
        <title>Whole genome sequencing of Histamine producing bacteria.</title>
        <authorList>
            <person name="Butler K."/>
        </authorList>
    </citation>
    <scope>NUCLEOTIDE SEQUENCE [LARGE SCALE GENOMIC DNA]</scope>
    <source>
        <strain evidence="1 2">A1-4</strain>
    </source>
</reference>
<comment type="caution">
    <text evidence="1">The sequence shown here is derived from an EMBL/GenBank/DDBJ whole genome shotgun (WGS) entry which is preliminary data.</text>
</comment>
<evidence type="ECO:0008006" key="3">
    <source>
        <dbReference type="Google" id="ProtNLM"/>
    </source>
</evidence>
<keyword evidence="2" id="KW-1185">Reference proteome</keyword>
<evidence type="ECO:0000313" key="2">
    <source>
        <dbReference type="Proteomes" id="UP000240728"/>
    </source>
</evidence>
<dbReference type="AlphaFoldDB" id="A0AAX0YSU2"/>
<evidence type="ECO:0000313" key="1">
    <source>
        <dbReference type="EMBL" id="PSX44070.1"/>
    </source>
</evidence>
<sequence length="249" mass="27271">MNKPTLLATVITTILLTGCQTANSSLSTPKTVVNKAYIDANPHVLAQAKQKLASNDAVTKIIALQKPIDTLIAQTSLTKEQVKLVPVKSTKIDKSIVIASTKSTKTASLKAISSPKETKTIRKVLVKPIDTAIKPPPLSYQQPPEYSFMRVNRLDKKLTFNNKTKQFTFSVSPHSLEENLNRLTSYTINTNVIFNVSSGHIFPNAFTVSGPSVLHIADQLLRPFLRPSSLEGVVHPNNLLVINYQGTAE</sequence>
<protein>
    <recommendedName>
        <fullName evidence="3">Pilus assembly protein PilL</fullName>
    </recommendedName>
</protein>
<name>A0AAX0YSU2_9GAMM</name>
<dbReference type="EMBL" id="PYOZ01000010">
    <property type="protein sequence ID" value="PSX44070.1"/>
    <property type="molecule type" value="Genomic_DNA"/>
</dbReference>
<organism evidence="1 2">
    <name type="scientific">Photobacterium kishitanii</name>
    <dbReference type="NCBI Taxonomy" id="318456"/>
    <lineage>
        <taxon>Bacteria</taxon>
        <taxon>Pseudomonadati</taxon>
        <taxon>Pseudomonadota</taxon>
        <taxon>Gammaproteobacteria</taxon>
        <taxon>Vibrionales</taxon>
        <taxon>Vibrionaceae</taxon>
        <taxon>Photobacterium</taxon>
    </lineage>
</organism>
<dbReference type="Proteomes" id="UP000240728">
    <property type="component" value="Unassembled WGS sequence"/>
</dbReference>
<accession>A0AAX0YSU2</accession>
<gene>
    <name evidence="1" type="ORF">C0W53_15700</name>
</gene>